<comment type="caution">
    <text evidence="6">The sequence shown here is derived from an EMBL/GenBank/DDBJ whole genome shotgun (WGS) entry which is preliminary data.</text>
</comment>
<evidence type="ECO:0000313" key="6">
    <source>
        <dbReference type="EMBL" id="KKN13404.1"/>
    </source>
</evidence>
<dbReference type="Gene3D" id="3.30.565.10">
    <property type="entry name" value="Histidine kinase-like ATPase, C-terminal domain"/>
    <property type="match status" value="1"/>
</dbReference>
<dbReference type="InterPro" id="IPR003594">
    <property type="entry name" value="HATPase_dom"/>
</dbReference>
<comment type="catalytic activity">
    <reaction evidence="1">
        <text>ATP + protein L-histidine = ADP + protein N-phospho-L-histidine.</text>
        <dbReference type="EC" id="2.7.13.3"/>
    </reaction>
</comment>
<name>A0A0F9N642_9ZZZZ</name>
<dbReference type="AlphaFoldDB" id="A0A0F9N642"/>
<dbReference type="GO" id="GO:0009927">
    <property type="term" value="F:histidine phosphotransfer kinase activity"/>
    <property type="evidence" value="ECO:0007669"/>
    <property type="project" value="TreeGrafter"/>
</dbReference>
<dbReference type="PRINTS" id="PR00344">
    <property type="entry name" value="BCTRLSENSOR"/>
</dbReference>
<accession>A0A0F9N642</accession>
<dbReference type="PANTHER" id="PTHR43047">
    <property type="entry name" value="TWO-COMPONENT HISTIDINE PROTEIN KINASE"/>
    <property type="match status" value="1"/>
</dbReference>
<organism evidence="6">
    <name type="scientific">marine sediment metagenome</name>
    <dbReference type="NCBI Taxonomy" id="412755"/>
    <lineage>
        <taxon>unclassified sequences</taxon>
        <taxon>metagenomes</taxon>
        <taxon>ecological metagenomes</taxon>
    </lineage>
</organism>
<protein>
    <recommendedName>
        <fullName evidence="2">histidine kinase</fullName>
        <ecNumber evidence="2">2.7.13.3</ecNumber>
    </recommendedName>
</protein>
<keyword evidence="3" id="KW-0808">Transferase</keyword>
<gene>
    <name evidence="6" type="ORF">LCGC14_1006630</name>
</gene>
<evidence type="ECO:0000259" key="5">
    <source>
        <dbReference type="PROSITE" id="PS50109"/>
    </source>
</evidence>
<sequence>MNKNDDYLEISITDTGVGLTEDEKQKLFIKFGKIERHGTGLDVDTEGSGLGLFISKKLIDLHEGQLLVESDGRNRGATFKIRLYENKPLTSTNI</sequence>
<dbReference type="EC" id="2.7.13.3" evidence="2"/>
<dbReference type="InterPro" id="IPR004358">
    <property type="entry name" value="Sig_transdc_His_kin-like_C"/>
</dbReference>
<dbReference type="SUPFAM" id="SSF55874">
    <property type="entry name" value="ATPase domain of HSP90 chaperone/DNA topoisomerase II/histidine kinase"/>
    <property type="match status" value="1"/>
</dbReference>
<dbReference type="InterPro" id="IPR005467">
    <property type="entry name" value="His_kinase_dom"/>
</dbReference>
<evidence type="ECO:0000256" key="1">
    <source>
        <dbReference type="ARBA" id="ARBA00000085"/>
    </source>
</evidence>
<proteinExistence type="predicted"/>
<feature type="domain" description="Histidine kinase" evidence="5">
    <location>
        <begin position="1"/>
        <end position="87"/>
    </location>
</feature>
<dbReference type="PROSITE" id="PS50109">
    <property type="entry name" value="HIS_KIN"/>
    <property type="match status" value="1"/>
</dbReference>
<reference evidence="6" key="1">
    <citation type="journal article" date="2015" name="Nature">
        <title>Complex archaea that bridge the gap between prokaryotes and eukaryotes.</title>
        <authorList>
            <person name="Spang A."/>
            <person name="Saw J.H."/>
            <person name="Jorgensen S.L."/>
            <person name="Zaremba-Niedzwiedzka K."/>
            <person name="Martijn J."/>
            <person name="Lind A.E."/>
            <person name="van Eijk R."/>
            <person name="Schleper C."/>
            <person name="Guy L."/>
            <person name="Ettema T.J."/>
        </authorList>
    </citation>
    <scope>NUCLEOTIDE SEQUENCE</scope>
</reference>
<evidence type="ECO:0000256" key="3">
    <source>
        <dbReference type="ARBA" id="ARBA00022679"/>
    </source>
</evidence>
<dbReference type="PANTHER" id="PTHR43047:SF72">
    <property type="entry name" value="OSMOSENSING HISTIDINE PROTEIN KINASE SLN1"/>
    <property type="match status" value="1"/>
</dbReference>
<dbReference type="EMBL" id="LAZR01003925">
    <property type="protein sequence ID" value="KKN13404.1"/>
    <property type="molecule type" value="Genomic_DNA"/>
</dbReference>
<dbReference type="GO" id="GO:0005886">
    <property type="term" value="C:plasma membrane"/>
    <property type="evidence" value="ECO:0007669"/>
    <property type="project" value="TreeGrafter"/>
</dbReference>
<dbReference type="InterPro" id="IPR036890">
    <property type="entry name" value="HATPase_C_sf"/>
</dbReference>
<evidence type="ECO:0000256" key="4">
    <source>
        <dbReference type="ARBA" id="ARBA00022777"/>
    </source>
</evidence>
<dbReference type="Pfam" id="PF02518">
    <property type="entry name" value="HATPase_c"/>
    <property type="match status" value="1"/>
</dbReference>
<keyword evidence="4" id="KW-0418">Kinase</keyword>
<evidence type="ECO:0000256" key="2">
    <source>
        <dbReference type="ARBA" id="ARBA00012438"/>
    </source>
</evidence>
<dbReference type="GO" id="GO:0000155">
    <property type="term" value="F:phosphorelay sensor kinase activity"/>
    <property type="evidence" value="ECO:0007669"/>
    <property type="project" value="TreeGrafter"/>
</dbReference>